<comment type="similarity">
    <text evidence="2 8">Belongs to the EMP24/GP25L family.</text>
</comment>
<evidence type="ECO:0000256" key="1">
    <source>
        <dbReference type="ARBA" id="ARBA00004479"/>
    </source>
</evidence>
<feature type="signal peptide" evidence="10">
    <location>
        <begin position="1"/>
        <end position="30"/>
    </location>
</feature>
<evidence type="ECO:0000256" key="6">
    <source>
        <dbReference type="ARBA" id="ARBA00023136"/>
    </source>
</evidence>
<protein>
    <recommendedName>
        <fullName evidence="11">GOLD domain-containing protein</fullName>
    </recommendedName>
</protein>
<dbReference type="InterPro" id="IPR009038">
    <property type="entry name" value="GOLD_dom"/>
</dbReference>
<dbReference type="EMBL" id="DS469688">
    <property type="protein sequence ID" value="EDO35763.1"/>
    <property type="molecule type" value="Genomic_DNA"/>
</dbReference>
<comment type="subcellular location">
    <subcellularLocation>
        <location evidence="7">Endomembrane system</location>
        <topology evidence="7">Single-pass membrane protein</topology>
    </subcellularLocation>
    <subcellularLocation>
        <location evidence="1 8">Membrane</location>
        <topology evidence="1 8">Single-pass type I membrane protein</topology>
    </subcellularLocation>
</comment>
<dbReference type="Gene3D" id="2.60.120.680">
    <property type="entry name" value="GOLD domain"/>
    <property type="match status" value="1"/>
</dbReference>
<feature type="transmembrane region" description="Helical" evidence="9">
    <location>
        <begin position="190"/>
        <end position="212"/>
    </location>
</feature>
<dbReference type="GO" id="GO:0005783">
    <property type="term" value="C:endoplasmic reticulum"/>
    <property type="evidence" value="ECO:0000318"/>
    <property type="project" value="GO_Central"/>
</dbReference>
<feature type="chain" id="PRO_5002712863" description="GOLD domain-containing protein" evidence="10">
    <location>
        <begin position="31"/>
        <end position="223"/>
    </location>
</feature>
<evidence type="ECO:0000313" key="13">
    <source>
        <dbReference type="Proteomes" id="UP000001593"/>
    </source>
</evidence>
<dbReference type="AlphaFoldDB" id="A7SKI6"/>
<keyword evidence="3 8" id="KW-0812">Transmembrane</keyword>
<dbReference type="Proteomes" id="UP000001593">
    <property type="component" value="Unassembled WGS sequence"/>
</dbReference>
<feature type="domain" description="GOLD" evidence="11">
    <location>
        <begin position="44"/>
        <end position="132"/>
    </location>
</feature>
<keyword evidence="5 9" id="KW-1133">Transmembrane helix</keyword>
<dbReference type="InParanoid" id="A7SKI6"/>
<dbReference type="GO" id="GO:0005793">
    <property type="term" value="C:endoplasmic reticulum-Golgi intermediate compartment"/>
    <property type="evidence" value="ECO:0000318"/>
    <property type="project" value="GO_Central"/>
</dbReference>
<gene>
    <name evidence="12" type="ORF">NEMVEDRAFT_v1g237333</name>
</gene>
<proteinExistence type="inferred from homology"/>
<evidence type="ECO:0000256" key="10">
    <source>
        <dbReference type="SAM" id="SignalP"/>
    </source>
</evidence>
<dbReference type="Pfam" id="PF01105">
    <property type="entry name" value="EMP24_GP25L"/>
    <property type="match status" value="1"/>
</dbReference>
<evidence type="ECO:0000256" key="5">
    <source>
        <dbReference type="ARBA" id="ARBA00022989"/>
    </source>
</evidence>
<evidence type="ECO:0000259" key="11">
    <source>
        <dbReference type="PROSITE" id="PS50866"/>
    </source>
</evidence>
<dbReference type="STRING" id="45351.A7SKI6"/>
<evidence type="ECO:0000256" key="3">
    <source>
        <dbReference type="ARBA" id="ARBA00022692"/>
    </source>
</evidence>
<reference evidence="12 13" key="1">
    <citation type="journal article" date="2007" name="Science">
        <title>Sea anemone genome reveals ancestral eumetazoan gene repertoire and genomic organization.</title>
        <authorList>
            <person name="Putnam N.H."/>
            <person name="Srivastava M."/>
            <person name="Hellsten U."/>
            <person name="Dirks B."/>
            <person name="Chapman J."/>
            <person name="Salamov A."/>
            <person name="Terry A."/>
            <person name="Shapiro H."/>
            <person name="Lindquist E."/>
            <person name="Kapitonov V.V."/>
            <person name="Jurka J."/>
            <person name="Genikhovich G."/>
            <person name="Grigoriev I.V."/>
            <person name="Lucas S.M."/>
            <person name="Steele R.E."/>
            <person name="Finnerty J.R."/>
            <person name="Technau U."/>
            <person name="Martindale M.Q."/>
            <person name="Rokhsar D.S."/>
        </authorList>
    </citation>
    <scope>NUCLEOTIDE SEQUENCE [LARGE SCALE GENOMIC DNA]</scope>
    <source>
        <strain evidence="13">CH2 X CH6</strain>
    </source>
</reference>
<dbReference type="InterPro" id="IPR036598">
    <property type="entry name" value="GOLD_dom_sf"/>
</dbReference>
<dbReference type="GO" id="GO:0007030">
    <property type="term" value="P:Golgi organization"/>
    <property type="evidence" value="ECO:0000318"/>
    <property type="project" value="GO_Central"/>
</dbReference>
<dbReference type="PROSITE" id="PS50866">
    <property type="entry name" value="GOLD"/>
    <property type="match status" value="1"/>
</dbReference>
<evidence type="ECO:0000256" key="7">
    <source>
        <dbReference type="ARBA" id="ARBA00037847"/>
    </source>
</evidence>
<dbReference type="GO" id="GO:0006886">
    <property type="term" value="P:intracellular protein transport"/>
    <property type="evidence" value="ECO:0000318"/>
    <property type="project" value="GO_Central"/>
</dbReference>
<dbReference type="SUPFAM" id="SSF101576">
    <property type="entry name" value="Supernatant protein factor (SPF), C-terminal domain"/>
    <property type="match status" value="1"/>
</dbReference>
<dbReference type="SMART" id="SM01190">
    <property type="entry name" value="EMP24_GP25L"/>
    <property type="match status" value="1"/>
</dbReference>
<keyword evidence="4 10" id="KW-0732">Signal</keyword>
<evidence type="ECO:0000256" key="2">
    <source>
        <dbReference type="ARBA" id="ARBA00007104"/>
    </source>
</evidence>
<dbReference type="eggNOG" id="KOG3287">
    <property type="taxonomic scope" value="Eukaryota"/>
</dbReference>
<dbReference type="PANTHER" id="PTHR22811">
    <property type="entry name" value="TRANSMEMBRANE EMP24 DOMAIN-CONTAINING PROTEIN"/>
    <property type="match status" value="1"/>
</dbReference>
<dbReference type="PhylomeDB" id="A7SKI6"/>
<dbReference type="OMA" id="AGDYMIC"/>
<dbReference type="InterPro" id="IPR015720">
    <property type="entry name" value="Emp24-like"/>
</dbReference>
<evidence type="ECO:0000256" key="9">
    <source>
        <dbReference type="SAM" id="Phobius"/>
    </source>
</evidence>
<evidence type="ECO:0000313" key="12">
    <source>
        <dbReference type="EMBL" id="EDO35763.1"/>
    </source>
</evidence>
<evidence type="ECO:0000256" key="4">
    <source>
        <dbReference type="ARBA" id="ARBA00022729"/>
    </source>
</evidence>
<dbReference type="OrthoDB" id="5976732at2759"/>
<keyword evidence="6 9" id="KW-0472">Membrane</keyword>
<organism evidence="12 13">
    <name type="scientific">Nematostella vectensis</name>
    <name type="common">Starlet sea anemone</name>
    <dbReference type="NCBI Taxonomy" id="45351"/>
    <lineage>
        <taxon>Eukaryota</taxon>
        <taxon>Metazoa</taxon>
        <taxon>Cnidaria</taxon>
        <taxon>Anthozoa</taxon>
        <taxon>Hexacorallia</taxon>
        <taxon>Actiniaria</taxon>
        <taxon>Edwardsiidae</taxon>
        <taxon>Nematostella</taxon>
    </lineage>
</organism>
<dbReference type="GO" id="GO:0006888">
    <property type="term" value="P:endoplasmic reticulum to Golgi vesicle-mediated transport"/>
    <property type="evidence" value="ECO:0000318"/>
    <property type="project" value="GO_Central"/>
</dbReference>
<dbReference type="KEGG" id="nve:5507166"/>
<dbReference type="GO" id="GO:0016020">
    <property type="term" value="C:membrane"/>
    <property type="evidence" value="ECO:0007669"/>
    <property type="project" value="UniProtKB-SubCell"/>
</dbReference>
<sequence length="223" mass="25240">MQLYIAGRVSWLTLCVGFFVLQQTWRPSSALKSGFTFRVDPGKRDCFYETIKRNVTLDVEYQVIEGGDLDIGFTLQAPSGKIAIEDGHRTDEAHSLVTEEEGEYEFCFDNTFSTVASKAIFADLGVDFEDDIQKMIGIKDENLEEDLHDRFVRTLENVRVDLDKAEHIQNFISSAAARDFRLAKSKDSRVFWWSLIQSVALIGVAIVQVNVVKHFFGGGKTRV</sequence>
<dbReference type="HOGENOM" id="CLU_066963_0_1_1"/>
<keyword evidence="13" id="KW-1185">Reference proteome</keyword>
<evidence type="ECO:0000256" key="8">
    <source>
        <dbReference type="RuleBase" id="RU003827"/>
    </source>
</evidence>
<name>A7SKI6_NEMVE</name>
<dbReference type="GO" id="GO:0005794">
    <property type="term" value="C:Golgi apparatus"/>
    <property type="evidence" value="ECO:0000318"/>
    <property type="project" value="GO_Central"/>
</dbReference>
<accession>A7SKI6</accession>
<dbReference type="GO" id="GO:0030134">
    <property type="term" value="C:COPII-coated ER to Golgi transport vesicle"/>
    <property type="evidence" value="ECO:0000318"/>
    <property type="project" value="GO_Central"/>
</dbReference>